<accession>A0A7M2GIC2</accession>
<dbReference type="GO" id="GO:0043565">
    <property type="term" value="F:sequence-specific DNA binding"/>
    <property type="evidence" value="ECO:0007669"/>
    <property type="project" value="InterPro"/>
</dbReference>
<reference evidence="2" key="1">
    <citation type="submission" date="2020-08" db="EMBL/GenBank/DDBJ databases">
        <title>Complete genome sequence of Sphingobium barthaii strain KK22, a high-molecular-weight polycyclic aromatic hydrocarbon-degrading soil bacterium.</title>
        <authorList>
            <person name="Mori J.F."/>
            <person name="Kanaly R.A."/>
        </authorList>
    </citation>
    <scope>NUCLEOTIDE SEQUENCE [LARGE SCALE GENOMIC DNA]</scope>
    <source>
        <strain evidence="2">KK22</strain>
    </source>
</reference>
<dbReference type="RefSeq" id="WP_025549894.1">
    <property type="nucleotide sequence ID" value="NZ_BATN01000059.1"/>
</dbReference>
<name>A0A7M2GIC2_SPHSA</name>
<dbReference type="AlphaFoldDB" id="A0A7M2GIC2"/>
<dbReference type="GO" id="GO:0004803">
    <property type="term" value="F:transposase activity"/>
    <property type="evidence" value="ECO:0007669"/>
    <property type="project" value="InterPro"/>
</dbReference>
<dbReference type="EMBL" id="CP060035">
    <property type="protein sequence ID" value="QOT72248.1"/>
    <property type="molecule type" value="Genomic_DNA"/>
</dbReference>
<dbReference type="InterPro" id="IPR010921">
    <property type="entry name" value="Trp_repressor/repl_initiator"/>
</dbReference>
<dbReference type="Proteomes" id="UP000593663">
    <property type="component" value="Chromosome 1"/>
</dbReference>
<dbReference type="SUPFAM" id="SSF48295">
    <property type="entry name" value="TrpR-like"/>
    <property type="match status" value="1"/>
</dbReference>
<organism evidence="1 2">
    <name type="scientific">Sphingobium fuliginis (strain ATCC 27551)</name>
    <dbReference type="NCBI Taxonomy" id="336203"/>
    <lineage>
        <taxon>Bacteria</taxon>
        <taxon>Pseudomonadati</taxon>
        <taxon>Pseudomonadota</taxon>
        <taxon>Alphaproteobacteria</taxon>
        <taxon>Sphingomonadales</taxon>
        <taxon>Sphingomonadaceae</taxon>
        <taxon>Sphingobium</taxon>
    </lineage>
</organism>
<protein>
    <submittedName>
        <fullName evidence="1">Transposase</fullName>
    </submittedName>
</protein>
<dbReference type="InterPro" id="IPR002514">
    <property type="entry name" value="Transposase_8"/>
</dbReference>
<dbReference type="InterPro" id="IPR036388">
    <property type="entry name" value="WH-like_DNA-bd_sf"/>
</dbReference>
<dbReference type="Pfam" id="PF01527">
    <property type="entry name" value="HTH_Tnp_1"/>
    <property type="match status" value="1"/>
</dbReference>
<dbReference type="Gene3D" id="1.10.10.10">
    <property type="entry name" value="Winged helix-like DNA-binding domain superfamily/Winged helix DNA-binding domain"/>
    <property type="match status" value="1"/>
</dbReference>
<evidence type="ECO:0000313" key="2">
    <source>
        <dbReference type="Proteomes" id="UP000593663"/>
    </source>
</evidence>
<proteinExistence type="predicted"/>
<dbReference type="KEGG" id="sbar:H5V43_03580"/>
<dbReference type="GO" id="GO:0006313">
    <property type="term" value="P:DNA transposition"/>
    <property type="evidence" value="ECO:0007669"/>
    <property type="project" value="InterPro"/>
</dbReference>
<evidence type="ECO:0000313" key="1">
    <source>
        <dbReference type="EMBL" id="QOT72248.1"/>
    </source>
</evidence>
<gene>
    <name evidence="1" type="ORF">H5V43_03580</name>
</gene>
<sequence length="212" mass="23623">MAIFDMKPVAAVGQIMESSAASVSVPKEIGRRRSWSTEEKLAIVAEVELPGETVTTVARRHEMSPDHLLNWVERAKHGTLERRARRADKASNEVADGGFIDLGTFGRAEVEAMLGGGSAMIEIEFPGPMRVTVFELDHSRGHCAPLGIVLEAWHRVTPRPQRPQIDRYLLRADQQCSQVALQCQRAHRPRRRQLGLRIGMPNRPRPLASGHC</sequence>